<dbReference type="OrthoDB" id="9805576at2"/>
<feature type="binding site" evidence="9">
    <location>
        <position position="312"/>
    </location>
    <ligand>
        <name>ATP</name>
        <dbReference type="ChEBI" id="CHEBI:30616"/>
    </ligand>
</feature>
<evidence type="ECO:0000256" key="10">
    <source>
        <dbReference type="RuleBase" id="RU003733"/>
    </source>
</evidence>
<evidence type="ECO:0000259" key="12">
    <source>
        <dbReference type="Pfam" id="PF00370"/>
    </source>
</evidence>
<comment type="pathway">
    <text evidence="1 9">Polyol metabolism; glycerol degradation via glycerol kinase pathway; sn-glycerol 3-phosphate from glycerol: step 1/1.</text>
</comment>
<feature type="binding site" evidence="9">
    <location>
        <position position="134"/>
    </location>
    <ligand>
        <name>sn-glycerol 3-phosphate</name>
        <dbReference type="ChEBI" id="CHEBI:57597"/>
    </ligand>
</feature>
<feature type="binding site" evidence="9">
    <location>
        <position position="82"/>
    </location>
    <ligand>
        <name>glycerol</name>
        <dbReference type="ChEBI" id="CHEBI:17754"/>
    </ligand>
</feature>
<feature type="binding site" evidence="9">
    <location>
        <position position="82"/>
    </location>
    <ligand>
        <name>sn-glycerol 3-phosphate</name>
        <dbReference type="ChEBI" id="CHEBI:57597"/>
    </ligand>
</feature>
<gene>
    <name evidence="9" type="primary">glpK</name>
    <name evidence="14" type="ORF">GA0061103_3698</name>
</gene>
<feature type="binding site" evidence="9">
    <location>
        <position position="244"/>
    </location>
    <ligand>
        <name>glycerol</name>
        <dbReference type="ChEBI" id="CHEBI:17754"/>
    </ligand>
</feature>
<evidence type="ECO:0000313" key="15">
    <source>
        <dbReference type="Proteomes" id="UP000199101"/>
    </source>
</evidence>
<keyword evidence="7 9" id="KW-0067">ATP-binding</keyword>
<dbReference type="FunFam" id="3.30.420.40:FF:000007">
    <property type="entry name" value="Glycerol kinase"/>
    <property type="match status" value="1"/>
</dbReference>
<evidence type="ECO:0000256" key="4">
    <source>
        <dbReference type="ARBA" id="ARBA00022741"/>
    </source>
</evidence>
<dbReference type="GO" id="GO:0005829">
    <property type="term" value="C:cytosol"/>
    <property type="evidence" value="ECO:0007669"/>
    <property type="project" value="TreeGrafter"/>
</dbReference>
<evidence type="ECO:0000256" key="3">
    <source>
        <dbReference type="ARBA" id="ARBA00022679"/>
    </source>
</evidence>
<comment type="function">
    <text evidence="9">Key enzyme in the regulation of glycerol uptake and metabolism. Catalyzes the phosphorylation of glycerol to yield sn-glycerol 3-phosphate.</text>
</comment>
<dbReference type="GO" id="GO:0006072">
    <property type="term" value="P:glycerol-3-phosphate metabolic process"/>
    <property type="evidence" value="ECO:0007669"/>
    <property type="project" value="InterPro"/>
</dbReference>
<feature type="binding site" evidence="9">
    <location>
        <position position="308"/>
    </location>
    <ligand>
        <name>ATP</name>
        <dbReference type="ChEBI" id="CHEBI:30616"/>
    </ligand>
</feature>
<dbReference type="InterPro" id="IPR000577">
    <property type="entry name" value="Carb_kinase_FGGY"/>
</dbReference>
<reference evidence="15" key="1">
    <citation type="submission" date="2016-08" db="EMBL/GenBank/DDBJ databases">
        <authorList>
            <person name="Varghese N."/>
            <person name="Submissions Spin"/>
        </authorList>
    </citation>
    <scope>NUCLEOTIDE SEQUENCE [LARGE SCALE GENOMIC DNA]</scope>
    <source>
        <strain evidence="15">HAMBI 2975</strain>
    </source>
</reference>
<feature type="binding site" evidence="9">
    <location>
        <position position="134"/>
    </location>
    <ligand>
        <name>glycerol</name>
        <dbReference type="ChEBI" id="CHEBI:17754"/>
    </ligand>
</feature>
<dbReference type="PANTHER" id="PTHR10196">
    <property type="entry name" value="SUGAR KINASE"/>
    <property type="match status" value="1"/>
</dbReference>
<dbReference type="STRING" id="410764.GA0061103_3698"/>
<keyword evidence="3 9" id="KW-0808">Transferase</keyword>
<dbReference type="NCBIfam" id="NF000756">
    <property type="entry name" value="PRK00047.1"/>
    <property type="match status" value="1"/>
</dbReference>
<comment type="similarity">
    <text evidence="2 9 10">Belongs to the FGGY kinase family.</text>
</comment>
<feature type="binding site" evidence="9">
    <location>
        <position position="412"/>
    </location>
    <ligand>
        <name>ATP</name>
        <dbReference type="ChEBI" id="CHEBI:30616"/>
    </ligand>
</feature>
<dbReference type="HAMAP" id="MF_00186">
    <property type="entry name" value="Glycerol_kin"/>
    <property type="match status" value="1"/>
</dbReference>
<evidence type="ECO:0000313" key="14">
    <source>
        <dbReference type="EMBL" id="SCB26698.1"/>
    </source>
</evidence>
<dbReference type="InterPro" id="IPR018485">
    <property type="entry name" value="FGGY_C"/>
</dbReference>
<evidence type="ECO:0000256" key="11">
    <source>
        <dbReference type="SAM" id="MobiDB-lite"/>
    </source>
</evidence>
<feature type="binding site" evidence="9">
    <location>
        <position position="13"/>
    </location>
    <ligand>
        <name>ATP</name>
        <dbReference type="ChEBI" id="CHEBI:30616"/>
    </ligand>
</feature>
<dbReference type="Gene3D" id="3.30.420.40">
    <property type="match status" value="2"/>
</dbReference>
<dbReference type="FunFam" id="3.30.420.40:FF:000008">
    <property type="entry name" value="Glycerol kinase"/>
    <property type="match status" value="1"/>
</dbReference>
<feature type="binding site" evidence="9">
    <location>
        <position position="243"/>
    </location>
    <ligand>
        <name>sn-glycerol 3-phosphate</name>
        <dbReference type="ChEBI" id="CHEBI:57597"/>
    </ligand>
</feature>
<keyword evidence="15" id="KW-1185">Reference proteome</keyword>
<keyword evidence="6 9" id="KW-0319">Glycerol metabolism</keyword>
<dbReference type="PROSITE" id="PS00445">
    <property type="entry name" value="FGGY_KINASES_2"/>
    <property type="match status" value="1"/>
</dbReference>
<dbReference type="Pfam" id="PF00370">
    <property type="entry name" value="FGGY_N"/>
    <property type="match status" value="1"/>
</dbReference>
<evidence type="ECO:0000259" key="13">
    <source>
        <dbReference type="Pfam" id="PF02782"/>
    </source>
</evidence>
<dbReference type="SUPFAM" id="SSF53067">
    <property type="entry name" value="Actin-like ATPase domain"/>
    <property type="match status" value="2"/>
</dbReference>
<dbReference type="Pfam" id="PF02782">
    <property type="entry name" value="FGGY_C"/>
    <property type="match status" value="1"/>
</dbReference>
<dbReference type="NCBIfam" id="TIGR01311">
    <property type="entry name" value="glycerol_kin"/>
    <property type="match status" value="1"/>
</dbReference>
<dbReference type="GO" id="GO:0019563">
    <property type="term" value="P:glycerol catabolic process"/>
    <property type="evidence" value="ECO:0007669"/>
    <property type="project" value="UniProtKB-UniRule"/>
</dbReference>
<dbReference type="CDD" id="cd07786">
    <property type="entry name" value="FGGY_EcGK_like"/>
    <property type="match status" value="1"/>
</dbReference>
<dbReference type="PANTHER" id="PTHR10196:SF78">
    <property type="entry name" value="GLYCEROL KINASE"/>
    <property type="match status" value="1"/>
</dbReference>
<comment type="activity regulation">
    <text evidence="9">Inhibited by fructose 1,6-bisphosphate (FBP).</text>
</comment>
<dbReference type="InterPro" id="IPR005999">
    <property type="entry name" value="Glycerol_kin"/>
</dbReference>
<feature type="binding site" evidence="9">
    <location>
        <position position="12"/>
    </location>
    <ligand>
        <name>sn-glycerol 3-phosphate</name>
        <dbReference type="ChEBI" id="CHEBI:57597"/>
    </ligand>
</feature>
<feature type="binding site" evidence="9">
    <location>
        <position position="12"/>
    </location>
    <ligand>
        <name>ATP</name>
        <dbReference type="ChEBI" id="CHEBI:30616"/>
    </ligand>
</feature>
<feature type="binding site" evidence="9">
    <location>
        <position position="14"/>
    </location>
    <ligand>
        <name>ATP</name>
        <dbReference type="ChEBI" id="CHEBI:30616"/>
    </ligand>
</feature>
<feature type="binding site" evidence="9">
    <location>
        <position position="265"/>
    </location>
    <ligand>
        <name>ADP</name>
        <dbReference type="ChEBI" id="CHEBI:456216"/>
    </ligand>
</feature>
<feature type="region of interest" description="Disordered" evidence="11">
    <location>
        <begin position="475"/>
        <end position="500"/>
    </location>
</feature>
<feature type="binding site" evidence="9">
    <location>
        <position position="83"/>
    </location>
    <ligand>
        <name>glycerol</name>
        <dbReference type="ChEBI" id="CHEBI:17754"/>
    </ligand>
</feature>
<feature type="binding site" evidence="9">
    <location>
        <position position="12"/>
    </location>
    <ligand>
        <name>ADP</name>
        <dbReference type="ChEBI" id="CHEBI:456216"/>
    </ligand>
</feature>
<evidence type="ECO:0000256" key="8">
    <source>
        <dbReference type="ARBA" id="ARBA00052101"/>
    </source>
</evidence>
<comment type="caution">
    <text evidence="9">Lacks conserved residue(s) required for the propagation of feature annotation.</text>
</comment>
<evidence type="ECO:0000256" key="6">
    <source>
        <dbReference type="ARBA" id="ARBA00022798"/>
    </source>
</evidence>
<dbReference type="EMBL" id="FMAG01000003">
    <property type="protein sequence ID" value="SCB26698.1"/>
    <property type="molecule type" value="Genomic_DNA"/>
</dbReference>
<proteinExistence type="inferred from homology"/>
<sequence length="500" mass="54670">MSGYVLAIDQGTTSTRAIVFDGKMKVAGVGQKEFTQHYPKPGWVEHDPEEIWSSVLVTVRKAIEAAGITAKDISALGITNQRETVVVWDRETGKPIHNAIVWQDRRTASYCEKLKRQNLEKLFTRRTGLLLDPYFSGTKLAWLLTNVKGARSLAAKGKLCFGTIDTFLIWRLTGGKSFVTDATNASRTLMYNIGANEWDEELLDILRVPAAMLPEVKDCADDFGVTDSSHFGAEIPILGVAGDQQAATIGQACFERGMMKSTYGTGCFALLNTGADMVRSKSRLLTTIAYRLNGETTYALEGSIFIAGAAVQWLRDGLKAIQRASDSGELAAKADPLQEVYLVPAFTGLGAPHWDPDARGAIFGLTRNTGPEEIVRAALEAVCYQSRDLLDAMHRDWRNGSGQDTVLRVDGGMVASDWTMQRLADLLDAPVDRPTILETTALGAAWLAGSRAGVWPDRAGFAKAWARDKRFEPGMDDKTRNAKLKGWKSAVSRTLSTRQG</sequence>
<feature type="domain" description="Carbohydrate kinase FGGY N-terminal" evidence="12">
    <location>
        <begin position="4"/>
        <end position="250"/>
    </location>
</feature>
<accession>A0A1C3VG98</accession>
<dbReference type="InterPro" id="IPR018484">
    <property type="entry name" value="FGGY_N"/>
</dbReference>
<dbReference type="UniPathway" id="UPA00618">
    <property type="reaction ID" value="UER00672"/>
</dbReference>
<dbReference type="PROSITE" id="PS00933">
    <property type="entry name" value="FGGY_KINASES_1"/>
    <property type="match status" value="1"/>
</dbReference>
<dbReference type="RefSeq" id="WP_092711828.1">
    <property type="nucleotide sequence ID" value="NZ_FMAG01000003.1"/>
</dbReference>
<feature type="binding site" evidence="9">
    <location>
        <position position="265"/>
    </location>
    <ligand>
        <name>ATP</name>
        <dbReference type="ChEBI" id="CHEBI:30616"/>
    </ligand>
</feature>
<feature type="binding site" evidence="9">
    <location>
        <position position="412"/>
    </location>
    <ligand>
        <name>ADP</name>
        <dbReference type="ChEBI" id="CHEBI:456216"/>
    </ligand>
</feature>
<keyword evidence="4 9" id="KW-0547">Nucleotide-binding</keyword>
<evidence type="ECO:0000256" key="5">
    <source>
        <dbReference type="ARBA" id="ARBA00022777"/>
    </source>
</evidence>
<dbReference type="AlphaFoldDB" id="A0A1C3VG98"/>
<evidence type="ECO:0000256" key="9">
    <source>
        <dbReference type="HAMAP-Rule" id="MF_00186"/>
    </source>
</evidence>
<protein>
    <recommendedName>
        <fullName evidence="9">Glycerol kinase</fullName>
        <ecNumber evidence="9">2.7.1.30</ecNumber>
    </recommendedName>
    <alternativeName>
        <fullName evidence="9">ATP:glycerol 3-phosphotransferase</fullName>
    </alternativeName>
    <alternativeName>
        <fullName evidence="9">Glycerokinase</fullName>
        <shortName evidence="9">GK</shortName>
    </alternativeName>
</protein>
<feature type="binding site" evidence="9">
    <location>
        <position position="243"/>
    </location>
    <ligand>
        <name>glycerol</name>
        <dbReference type="ChEBI" id="CHEBI:17754"/>
    </ligand>
</feature>
<feature type="domain" description="Carbohydrate kinase FGGY C-terminal" evidence="13">
    <location>
        <begin position="260"/>
        <end position="449"/>
    </location>
</feature>
<dbReference type="GO" id="GO:0004370">
    <property type="term" value="F:glycerol kinase activity"/>
    <property type="evidence" value="ECO:0007669"/>
    <property type="project" value="UniProtKB-UniRule"/>
</dbReference>
<organism evidence="14 15">
    <name type="scientific">Rhizobium multihospitium</name>
    <dbReference type="NCBI Taxonomy" id="410764"/>
    <lineage>
        <taxon>Bacteria</taxon>
        <taxon>Pseudomonadati</taxon>
        <taxon>Pseudomonadota</taxon>
        <taxon>Alphaproteobacteria</taxon>
        <taxon>Hyphomicrobiales</taxon>
        <taxon>Rhizobiaceae</taxon>
        <taxon>Rhizobium/Agrobacterium group</taxon>
        <taxon>Rhizobium</taxon>
    </lineage>
</organism>
<evidence type="ECO:0000256" key="2">
    <source>
        <dbReference type="ARBA" id="ARBA00009156"/>
    </source>
</evidence>
<feature type="binding site" evidence="9">
    <location>
        <position position="308"/>
    </location>
    <ligand>
        <name>ADP</name>
        <dbReference type="ChEBI" id="CHEBI:456216"/>
    </ligand>
</feature>
<dbReference type="InterPro" id="IPR018483">
    <property type="entry name" value="Carb_kinase_FGGY_CS"/>
</dbReference>
<feature type="compositionally biased region" description="Polar residues" evidence="11">
    <location>
        <begin position="491"/>
        <end position="500"/>
    </location>
</feature>
<feature type="binding site" evidence="9">
    <location>
        <position position="16"/>
    </location>
    <ligand>
        <name>ADP</name>
        <dbReference type="ChEBI" id="CHEBI:456216"/>
    </ligand>
</feature>
<name>A0A1C3VG98_9HYPH</name>
<keyword evidence="5 9" id="KW-0418">Kinase</keyword>
<feature type="binding site" evidence="9">
    <location>
        <position position="83"/>
    </location>
    <ligand>
        <name>sn-glycerol 3-phosphate</name>
        <dbReference type="ChEBI" id="CHEBI:57597"/>
    </ligand>
</feature>
<dbReference type="EC" id="2.7.1.30" evidence="9"/>
<comment type="catalytic activity">
    <reaction evidence="8 9">
        <text>glycerol + ATP = sn-glycerol 3-phosphate + ADP + H(+)</text>
        <dbReference type="Rhea" id="RHEA:21644"/>
        <dbReference type="ChEBI" id="CHEBI:15378"/>
        <dbReference type="ChEBI" id="CHEBI:17754"/>
        <dbReference type="ChEBI" id="CHEBI:30616"/>
        <dbReference type="ChEBI" id="CHEBI:57597"/>
        <dbReference type="ChEBI" id="CHEBI:456216"/>
        <dbReference type="EC" id="2.7.1.30"/>
    </reaction>
</comment>
<evidence type="ECO:0000256" key="7">
    <source>
        <dbReference type="ARBA" id="ARBA00022840"/>
    </source>
</evidence>
<dbReference type="GO" id="GO:0005524">
    <property type="term" value="F:ATP binding"/>
    <property type="evidence" value="ECO:0007669"/>
    <property type="project" value="UniProtKB-UniRule"/>
</dbReference>
<dbReference type="InterPro" id="IPR043129">
    <property type="entry name" value="ATPase_NBD"/>
</dbReference>
<evidence type="ECO:0000256" key="1">
    <source>
        <dbReference type="ARBA" id="ARBA00005190"/>
    </source>
</evidence>
<dbReference type="Proteomes" id="UP000199101">
    <property type="component" value="Unassembled WGS sequence"/>
</dbReference>
<dbReference type="PIRSF" id="PIRSF000538">
    <property type="entry name" value="GlpK"/>
    <property type="match status" value="1"/>
</dbReference>